<name>A0A9W6EVK9_9FLAO</name>
<gene>
    <name evidence="2" type="ORF">NBRC110019_16670</name>
</gene>
<keyword evidence="3" id="KW-1185">Reference proteome</keyword>
<dbReference type="RefSeq" id="WP_281754029.1">
    <property type="nucleotide sequence ID" value="NZ_BRVP01000010.1"/>
</dbReference>
<evidence type="ECO:0000313" key="2">
    <source>
        <dbReference type="EMBL" id="GLB52627.1"/>
    </source>
</evidence>
<evidence type="ECO:0000256" key="1">
    <source>
        <dbReference type="SAM" id="Coils"/>
    </source>
</evidence>
<protein>
    <submittedName>
        <fullName evidence="2">Uncharacterized protein</fullName>
    </submittedName>
</protein>
<dbReference type="Proteomes" id="UP001143545">
    <property type="component" value="Unassembled WGS sequence"/>
</dbReference>
<accession>A0A9W6EVK9</accession>
<dbReference type="EMBL" id="BRVP01000010">
    <property type="protein sequence ID" value="GLB52627.1"/>
    <property type="molecule type" value="Genomic_DNA"/>
</dbReference>
<keyword evidence="1" id="KW-0175">Coiled coil</keyword>
<evidence type="ECO:0000313" key="3">
    <source>
        <dbReference type="Proteomes" id="UP001143545"/>
    </source>
</evidence>
<organism evidence="2 3">
    <name type="scientific">Neptunitalea chrysea</name>
    <dbReference type="NCBI Taxonomy" id="1647581"/>
    <lineage>
        <taxon>Bacteria</taxon>
        <taxon>Pseudomonadati</taxon>
        <taxon>Bacteroidota</taxon>
        <taxon>Flavobacteriia</taxon>
        <taxon>Flavobacteriales</taxon>
        <taxon>Flavobacteriaceae</taxon>
        <taxon>Neptunitalea</taxon>
    </lineage>
</organism>
<dbReference type="PROSITE" id="PS51257">
    <property type="entry name" value="PROKAR_LIPOPROTEIN"/>
    <property type="match status" value="1"/>
</dbReference>
<sequence>MRNKVLMFLTAVLVMVSCEEKIDYKKEFNTLFDKTIKLHDEAMAKMGVIAKYQMQCEVKVRMGAEEDVTKYKLTLQELNKAHSGMMKWMHRFSDDFPYEEDRLHDKTDDEIIKETESLKPYNKEIEEVQKNMDAAIAKAEALFKEE</sequence>
<feature type="coiled-coil region" evidence="1">
    <location>
        <begin position="118"/>
        <end position="145"/>
    </location>
</feature>
<comment type="caution">
    <text evidence="2">The sequence shown here is derived from an EMBL/GenBank/DDBJ whole genome shotgun (WGS) entry which is preliminary data.</text>
</comment>
<reference evidence="2" key="1">
    <citation type="submission" date="2022-07" db="EMBL/GenBank/DDBJ databases">
        <title>Taxonomy of Novel Oxalotrophic and Methylotrophic Bacteria.</title>
        <authorList>
            <person name="Sahin N."/>
            <person name="Tani A."/>
        </authorList>
    </citation>
    <scope>NUCLEOTIDE SEQUENCE</scope>
    <source>
        <strain evidence="2">AM327</strain>
    </source>
</reference>
<dbReference type="AlphaFoldDB" id="A0A9W6EVK9"/>
<proteinExistence type="predicted"/>